<dbReference type="SUPFAM" id="SSF52058">
    <property type="entry name" value="L domain-like"/>
    <property type="match status" value="2"/>
</dbReference>
<evidence type="ECO:0000256" key="1">
    <source>
        <dbReference type="ARBA" id="ARBA00022614"/>
    </source>
</evidence>
<dbReference type="PANTHER" id="PTHR24373:SF370">
    <property type="entry name" value="FISH-LIPS, ISOFORM E"/>
    <property type="match status" value="1"/>
</dbReference>
<dbReference type="InterPro" id="IPR001611">
    <property type="entry name" value="Leu-rich_rpt"/>
</dbReference>
<reference evidence="6 7" key="1">
    <citation type="submission" date="2024-01" db="EMBL/GenBank/DDBJ databases">
        <title>The genome of the rayed Mediterranean limpet Patella caerulea (Linnaeus, 1758).</title>
        <authorList>
            <person name="Anh-Thu Weber A."/>
            <person name="Halstead-Nussloch G."/>
        </authorList>
    </citation>
    <scope>NUCLEOTIDE SEQUENCE [LARGE SCALE GENOMIC DNA]</scope>
    <source>
        <strain evidence="6">AATW-2023a</strain>
        <tissue evidence="6">Whole specimen</tissue>
    </source>
</reference>
<dbReference type="Pfam" id="PF13306">
    <property type="entry name" value="LRR_5"/>
    <property type="match status" value="1"/>
</dbReference>
<name>A0AAN8PI77_PATCE</name>
<feature type="transmembrane region" description="Helical" evidence="4">
    <location>
        <begin position="676"/>
        <end position="700"/>
    </location>
</feature>
<organism evidence="6 7">
    <name type="scientific">Patella caerulea</name>
    <name type="common">Rayed Mediterranean limpet</name>
    <dbReference type="NCBI Taxonomy" id="87958"/>
    <lineage>
        <taxon>Eukaryota</taxon>
        <taxon>Metazoa</taxon>
        <taxon>Spiralia</taxon>
        <taxon>Lophotrochozoa</taxon>
        <taxon>Mollusca</taxon>
        <taxon>Gastropoda</taxon>
        <taxon>Patellogastropoda</taxon>
        <taxon>Patelloidea</taxon>
        <taxon>Patellidae</taxon>
        <taxon>Patella</taxon>
    </lineage>
</organism>
<dbReference type="InterPro" id="IPR050328">
    <property type="entry name" value="Dev_Immune_Receptor"/>
</dbReference>
<keyword evidence="2 5" id="KW-0732">Signal</keyword>
<dbReference type="PROSITE" id="PS51450">
    <property type="entry name" value="LRR"/>
    <property type="match status" value="3"/>
</dbReference>
<dbReference type="AlphaFoldDB" id="A0AAN8PI77"/>
<evidence type="ECO:0000256" key="5">
    <source>
        <dbReference type="SAM" id="SignalP"/>
    </source>
</evidence>
<dbReference type="PANTHER" id="PTHR24373">
    <property type="entry name" value="SLIT RELATED LEUCINE-RICH REPEAT NEURONAL PROTEIN"/>
    <property type="match status" value="1"/>
</dbReference>
<dbReference type="SMART" id="SM00369">
    <property type="entry name" value="LRR_TYP"/>
    <property type="match status" value="9"/>
</dbReference>
<keyword evidence="7" id="KW-1185">Reference proteome</keyword>
<keyword evidence="1" id="KW-0433">Leucine-rich repeat</keyword>
<protein>
    <submittedName>
        <fullName evidence="6">Uncharacterized protein</fullName>
    </submittedName>
</protein>
<proteinExistence type="predicted"/>
<gene>
    <name evidence="6" type="ORF">SNE40_013987</name>
</gene>
<dbReference type="InterPro" id="IPR003591">
    <property type="entry name" value="Leu-rich_rpt_typical-subtyp"/>
</dbReference>
<sequence>MALFGLIVTYLLLQLYVCHGQRWPLSGSCYPCDCKIIQKSSGRVKYVNCSNLSLERIPRNLPLDLNTLDLSHNELIPQDLRQLCTFKSMQYGSLSFNGLTQLPKYTFDTCHDLLHLNLTGNVFKKLEKGSFGGLGNIIGIYGLEVNEMAEDVFREMTKLKTLEVIYNGRTLTGAIFNGLPINEMKLVVTNLQILPSNMFQFGIKTLNDLSIIGPEITFFSENSLHGLGVLRKIYLDLKKLVSLPEKIFHNNGKLDIVSSKPENLQEIWILNVAAIPPKIFKDLDNLHKLILRGIQSVPSEGLFNDLLNVEYLDISDCSVNQISQIWLAELYSLKTLKLRQTGIRNIEPGVFTGLVNLQELDLSYNVLRDVKQESLQPLVNSLKKLNLNGNMLNRIDSNLFQRMYNLVSLDISDNKLVSIEKDAFSDLRQLVFLNINDNKLSNLPLGLFNSLRNLQTLDLSMNTFTKFPGALDKPGYLLKLNLSSNRIIKFPENFLDSFPYLEYLNLLNNQLYCDCSNLVIKYLRPNLKIIGTCFFPDKYAMRKIADIEALECLELTVSTTNVMATTPVSHILPNSSYMIDTSSITVEVRSTLVIFNSSEGFESQTLLTQSDWTDLYPSSTFQSTPPLENINGSLVAPTIHFNDLTETVSTTSVNTTSHVPPIFKAEINEEKFYDHLVFRVTIGVVSGAIFVCGFMALVMWRKRMKRREVYEVTDTHC</sequence>
<evidence type="ECO:0000256" key="3">
    <source>
        <dbReference type="ARBA" id="ARBA00022737"/>
    </source>
</evidence>
<dbReference type="Proteomes" id="UP001347796">
    <property type="component" value="Unassembled WGS sequence"/>
</dbReference>
<dbReference type="GO" id="GO:0005615">
    <property type="term" value="C:extracellular space"/>
    <property type="evidence" value="ECO:0007669"/>
    <property type="project" value="TreeGrafter"/>
</dbReference>
<dbReference type="EMBL" id="JAZGQO010000010">
    <property type="protein sequence ID" value="KAK6175543.1"/>
    <property type="molecule type" value="Genomic_DNA"/>
</dbReference>
<dbReference type="Pfam" id="PF13855">
    <property type="entry name" value="LRR_8"/>
    <property type="match status" value="3"/>
</dbReference>
<keyword evidence="4" id="KW-0812">Transmembrane</keyword>
<evidence type="ECO:0000313" key="7">
    <source>
        <dbReference type="Proteomes" id="UP001347796"/>
    </source>
</evidence>
<keyword evidence="3" id="KW-0677">Repeat</keyword>
<dbReference type="InterPro" id="IPR032675">
    <property type="entry name" value="LRR_dom_sf"/>
</dbReference>
<evidence type="ECO:0000313" key="6">
    <source>
        <dbReference type="EMBL" id="KAK6175543.1"/>
    </source>
</evidence>
<keyword evidence="4" id="KW-0472">Membrane</keyword>
<feature type="signal peptide" evidence="5">
    <location>
        <begin position="1"/>
        <end position="20"/>
    </location>
</feature>
<keyword evidence="4" id="KW-1133">Transmembrane helix</keyword>
<comment type="caution">
    <text evidence="6">The sequence shown here is derived from an EMBL/GenBank/DDBJ whole genome shotgun (WGS) entry which is preliminary data.</text>
</comment>
<dbReference type="Gene3D" id="3.80.10.10">
    <property type="entry name" value="Ribonuclease Inhibitor"/>
    <property type="match status" value="3"/>
</dbReference>
<dbReference type="GO" id="GO:0031012">
    <property type="term" value="C:extracellular matrix"/>
    <property type="evidence" value="ECO:0007669"/>
    <property type="project" value="TreeGrafter"/>
</dbReference>
<dbReference type="InterPro" id="IPR026906">
    <property type="entry name" value="LRR_5"/>
</dbReference>
<evidence type="ECO:0000256" key="4">
    <source>
        <dbReference type="SAM" id="Phobius"/>
    </source>
</evidence>
<feature type="chain" id="PRO_5042923082" evidence="5">
    <location>
        <begin position="21"/>
        <end position="717"/>
    </location>
</feature>
<evidence type="ECO:0000256" key="2">
    <source>
        <dbReference type="ARBA" id="ARBA00022729"/>
    </source>
</evidence>
<dbReference type="FunFam" id="3.80.10.10:FF:001164">
    <property type="entry name" value="GH01279p"/>
    <property type="match status" value="1"/>
</dbReference>
<accession>A0AAN8PI77</accession>